<dbReference type="CDD" id="cd04186">
    <property type="entry name" value="GT_2_like_c"/>
    <property type="match status" value="1"/>
</dbReference>
<feature type="domain" description="Glycosyltransferase 2-like" evidence="1">
    <location>
        <begin position="4"/>
        <end position="142"/>
    </location>
</feature>
<dbReference type="AlphaFoldDB" id="B3QU50"/>
<gene>
    <name evidence="2" type="ordered locus">Ctha_0377</name>
</gene>
<dbReference type="CAZy" id="GT2">
    <property type="family name" value="Glycosyltransferase Family 2"/>
</dbReference>
<proteinExistence type="predicted"/>
<dbReference type="Gene3D" id="3.90.550.10">
    <property type="entry name" value="Spore Coat Polysaccharide Biosynthesis Protein SpsA, Chain A"/>
    <property type="match status" value="1"/>
</dbReference>
<dbReference type="InterPro" id="IPR001173">
    <property type="entry name" value="Glyco_trans_2-like"/>
</dbReference>
<dbReference type="RefSeq" id="WP_012498932.1">
    <property type="nucleotide sequence ID" value="NC_011026.1"/>
</dbReference>
<dbReference type="Proteomes" id="UP000001208">
    <property type="component" value="Chromosome"/>
</dbReference>
<reference evidence="2 3" key="1">
    <citation type="submission" date="2008-06" db="EMBL/GenBank/DDBJ databases">
        <title>Complete sequence of Chloroherpeton thalassium ATCC 35110.</title>
        <authorList>
            <consortium name="US DOE Joint Genome Institute"/>
            <person name="Lucas S."/>
            <person name="Copeland A."/>
            <person name="Lapidus A."/>
            <person name="Glavina del Rio T."/>
            <person name="Dalin E."/>
            <person name="Tice H."/>
            <person name="Bruce D."/>
            <person name="Goodwin L."/>
            <person name="Pitluck S."/>
            <person name="Schmutz J."/>
            <person name="Larimer F."/>
            <person name="Land M."/>
            <person name="Hauser L."/>
            <person name="Kyrpides N."/>
            <person name="Mikhailova N."/>
            <person name="Liu Z."/>
            <person name="Li T."/>
            <person name="Zhao F."/>
            <person name="Overmann J."/>
            <person name="Bryant D.A."/>
            <person name="Richardson P."/>
        </authorList>
    </citation>
    <scope>NUCLEOTIDE SEQUENCE [LARGE SCALE GENOMIC DNA]</scope>
    <source>
        <strain evidence="3">ATCC 35110 / GB-78</strain>
    </source>
</reference>
<dbReference type="eggNOG" id="COG1216">
    <property type="taxonomic scope" value="Bacteria"/>
</dbReference>
<dbReference type="Pfam" id="PF00535">
    <property type="entry name" value="Glycos_transf_2"/>
    <property type="match status" value="1"/>
</dbReference>
<sequence length="320" mass="37247">MKVSIIVVNYRVPKLLRACLQSIREQVKAECEVIVTDNASGDGSVEMVREEFPWVHLIANPTNDGFAAGNNIALPHATGEYVFYLNPDAEVIADAVDALVTYLDTHPDVGLVAPRLINTDDSLQKSVHRFYSFWDTLIDNRLFPYLFKNSKRLKSYNYAFWPHDEEREIDWAKGAALMVRKSILDELGAFDEQFWIYGEEIDLCYRIKKAGWKIVFFPNAVIRHHEKQSSRQHSTVMFIQNYKSLYLFIRKHYSRLDFELYRARAVLSILIWLFTFWIKKMSGKKGAAEEFGKYAALFKWHLKLKENLHKPLLINQSAKS</sequence>
<dbReference type="PANTHER" id="PTHR43179">
    <property type="entry name" value="RHAMNOSYLTRANSFERASE WBBL"/>
    <property type="match status" value="1"/>
</dbReference>
<dbReference type="InterPro" id="IPR029044">
    <property type="entry name" value="Nucleotide-diphossugar_trans"/>
</dbReference>
<evidence type="ECO:0000313" key="2">
    <source>
        <dbReference type="EMBL" id="ACF12848.1"/>
    </source>
</evidence>
<dbReference type="STRING" id="517418.Ctha_0377"/>
<keyword evidence="3" id="KW-1185">Reference proteome</keyword>
<dbReference type="PANTHER" id="PTHR43179:SF7">
    <property type="entry name" value="RHAMNOSYLTRANSFERASE WBBL"/>
    <property type="match status" value="1"/>
</dbReference>
<accession>B3QU50</accession>
<dbReference type="EMBL" id="CP001100">
    <property type="protein sequence ID" value="ACF12848.1"/>
    <property type="molecule type" value="Genomic_DNA"/>
</dbReference>
<dbReference type="KEGG" id="cts:Ctha_0377"/>
<dbReference type="GO" id="GO:0016740">
    <property type="term" value="F:transferase activity"/>
    <property type="evidence" value="ECO:0007669"/>
    <property type="project" value="UniProtKB-KW"/>
</dbReference>
<keyword evidence="2" id="KW-0808">Transferase</keyword>
<organism evidence="2 3">
    <name type="scientific">Chloroherpeton thalassium (strain ATCC 35110 / GB-78)</name>
    <dbReference type="NCBI Taxonomy" id="517418"/>
    <lineage>
        <taxon>Bacteria</taxon>
        <taxon>Pseudomonadati</taxon>
        <taxon>Chlorobiota</taxon>
        <taxon>Chlorobiia</taxon>
        <taxon>Chlorobiales</taxon>
        <taxon>Chloroherpetonaceae</taxon>
        <taxon>Chloroherpeton</taxon>
    </lineage>
</organism>
<name>B3QU50_CHLT3</name>
<protein>
    <submittedName>
        <fullName evidence="2">Glycosyl transferase family 2</fullName>
    </submittedName>
</protein>
<evidence type="ECO:0000259" key="1">
    <source>
        <dbReference type="Pfam" id="PF00535"/>
    </source>
</evidence>
<dbReference type="HOGENOM" id="CLU_023845_4_1_10"/>
<evidence type="ECO:0000313" key="3">
    <source>
        <dbReference type="Proteomes" id="UP000001208"/>
    </source>
</evidence>
<dbReference type="SUPFAM" id="SSF53448">
    <property type="entry name" value="Nucleotide-diphospho-sugar transferases"/>
    <property type="match status" value="1"/>
</dbReference>